<dbReference type="EMBL" id="JBINXB010000001">
    <property type="protein sequence ID" value="MFH6564554.1"/>
    <property type="molecule type" value="Genomic_DNA"/>
</dbReference>
<evidence type="ECO:0000259" key="1">
    <source>
        <dbReference type="Pfam" id="PF25837"/>
    </source>
</evidence>
<comment type="caution">
    <text evidence="2">The sequence shown here is derived from an EMBL/GenBank/DDBJ whole genome shotgun (WGS) entry which is preliminary data.</text>
</comment>
<protein>
    <recommendedName>
        <fullName evidence="1">D-apionate lactonase N-terminal domain-containing protein</fullName>
    </recommendedName>
</protein>
<proteinExistence type="predicted"/>
<evidence type="ECO:0000313" key="2">
    <source>
        <dbReference type="EMBL" id="MFH6564554.1"/>
    </source>
</evidence>
<reference evidence="2 3" key="1">
    <citation type="submission" date="2024-10" db="EMBL/GenBank/DDBJ databases">
        <title>Aeromonas and Pseudomonas from the Cagarras Archipelago, Rio de Janeiro, Brazil.</title>
        <authorList>
            <person name="Canellas A.L.B."/>
            <person name="Laport M.S."/>
        </authorList>
    </citation>
    <scope>NUCLEOTIDE SEQUENCE [LARGE SCALE GENOMIC DNA]</scope>
    <source>
        <strain evidence="2 3">CPF-4</strain>
    </source>
</reference>
<dbReference type="InterPro" id="IPR058788">
    <property type="entry name" value="ApnL_N"/>
</dbReference>
<keyword evidence="3" id="KW-1185">Reference proteome</keyword>
<gene>
    <name evidence="2" type="ORF">ACHMWK_00845</name>
</gene>
<dbReference type="Proteomes" id="UP001609821">
    <property type="component" value="Unassembled WGS sequence"/>
</dbReference>
<name>A0ABW7LU97_9PSED</name>
<sequence length="242" mass="27015">MTAEISLPQRLYGTDQAVTAALSVTVGSLAFRVEGQQLRTLRVSGFEVLRSVGLVIRDEFWGTYSLQQHSCEIQADDRLWRQVSEGVVTPEGQEPVLDWSLDMRVAEREVSVSVRLQARSAFTTCRAGLMVLHPLKGVVAMPVHVTHSDGQTQQGAFPDLIAPIQPFFDIRRLVHSPMPGLSLEWSFSGDVFEMEDQRNWSDASFKTYNRPLAWPCPYILDAGETVEQCISVKLIGQAQVHS</sequence>
<dbReference type="Pfam" id="PF25837">
    <property type="entry name" value="Apionate_lact_N"/>
    <property type="match status" value="1"/>
</dbReference>
<feature type="domain" description="D-apionate lactonase N-terminal" evidence="1">
    <location>
        <begin position="10"/>
        <end position="234"/>
    </location>
</feature>
<organism evidence="2 3">
    <name type="scientific">Pseudomonas kulmbachensis</name>
    <dbReference type="NCBI Taxonomy" id="3043408"/>
    <lineage>
        <taxon>Bacteria</taxon>
        <taxon>Pseudomonadati</taxon>
        <taxon>Pseudomonadota</taxon>
        <taxon>Gammaproteobacteria</taxon>
        <taxon>Pseudomonadales</taxon>
        <taxon>Pseudomonadaceae</taxon>
        <taxon>Pseudomonas</taxon>
    </lineage>
</organism>
<accession>A0ABW7LU97</accession>
<dbReference type="RefSeq" id="WP_338579131.1">
    <property type="nucleotide sequence ID" value="NZ_JBINXA010000002.1"/>
</dbReference>
<evidence type="ECO:0000313" key="3">
    <source>
        <dbReference type="Proteomes" id="UP001609821"/>
    </source>
</evidence>